<dbReference type="InterPro" id="IPR020094">
    <property type="entry name" value="TruA/RsuA/RluB/E/F_N"/>
</dbReference>
<comment type="subunit">
    <text evidence="4">Homodimer.</text>
</comment>
<dbReference type="InterPro" id="IPR020095">
    <property type="entry name" value="PsdUridine_synth_TruA_C"/>
</dbReference>
<comment type="similarity">
    <text evidence="1 4 7">Belongs to the tRNA pseudouridine synthase TruA family.</text>
</comment>
<comment type="caution">
    <text evidence="4">Lacks conserved residue(s) required for the propagation of feature annotation.</text>
</comment>
<evidence type="ECO:0000256" key="1">
    <source>
        <dbReference type="ARBA" id="ARBA00009375"/>
    </source>
</evidence>
<dbReference type="Proteomes" id="UP000287156">
    <property type="component" value="Unassembled WGS sequence"/>
</dbReference>
<keyword evidence="10" id="KW-1185">Reference proteome</keyword>
<dbReference type="PANTHER" id="PTHR11142">
    <property type="entry name" value="PSEUDOURIDYLATE SYNTHASE"/>
    <property type="match status" value="1"/>
</dbReference>
<dbReference type="PIRSF" id="PIRSF001430">
    <property type="entry name" value="tRNA_psdUrid_synth"/>
    <property type="match status" value="1"/>
</dbReference>
<name>A0A429XUH1_9BACI</name>
<dbReference type="InterPro" id="IPR020103">
    <property type="entry name" value="PsdUridine_synth_cat_dom_sf"/>
</dbReference>
<evidence type="ECO:0000256" key="6">
    <source>
        <dbReference type="PIRSR" id="PIRSR001430-2"/>
    </source>
</evidence>
<dbReference type="Gene3D" id="3.30.70.580">
    <property type="entry name" value="Pseudouridine synthase I, catalytic domain, N-terminal subdomain"/>
    <property type="match status" value="1"/>
</dbReference>
<dbReference type="FunFam" id="3.30.70.580:FF:000001">
    <property type="entry name" value="tRNA pseudouridine synthase A"/>
    <property type="match status" value="1"/>
</dbReference>
<accession>A0A429XUH1</accession>
<evidence type="ECO:0000313" key="10">
    <source>
        <dbReference type="Proteomes" id="UP000287156"/>
    </source>
</evidence>
<dbReference type="GO" id="GO:0031119">
    <property type="term" value="P:tRNA pseudouridine synthesis"/>
    <property type="evidence" value="ECO:0007669"/>
    <property type="project" value="UniProtKB-UniRule"/>
</dbReference>
<proteinExistence type="inferred from homology"/>
<sequence>MQRYKAIVAYDGSSFSGYQIQPKGRTVQGEIEQVLRKLHKGQPVGVTASGRTDSGVHARGQVIHFDSTLNLSGQQWIKALNSLLPDDISFSKVEVAAPGFHARFDAVGKEYRYFIYTNPVRDPFRRHYAAHVRGAVDVEAMKRAAVCLVGTHDFTSFCSAKTETENRVRTLSRLNIEEQGGELVLTFAGNGFLYNMVRIITGTLLDVGRGKMDISSIPGVLAAKDRTVAGKTAPAEGLYLWEVFYE</sequence>
<comment type="catalytic activity">
    <reaction evidence="4 7">
        <text>uridine(38/39/40) in tRNA = pseudouridine(38/39/40) in tRNA</text>
        <dbReference type="Rhea" id="RHEA:22376"/>
        <dbReference type="Rhea" id="RHEA-COMP:10085"/>
        <dbReference type="Rhea" id="RHEA-COMP:10087"/>
        <dbReference type="ChEBI" id="CHEBI:65314"/>
        <dbReference type="ChEBI" id="CHEBI:65315"/>
        <dbReference type="EC" id="5.4.99.12"/>
    </reaction>
</comment>
<organism evidence="9 10">
    <name type="scientific">Siminovitchia acidinfaciens</name>
    <dbReference type="NCBI Taxonomy" id="2321395"/>
    <lineage>
        <taxon>Bacteria</taxon>
        <taxon>Bacillati</taxon>
        <taxon>Bacillota</taxon>
        <taxon>Bacilli</taxon>
        <taxon>Bacillales</taxon>
        <taxon>Bacillaceae</taxon>
        <taxon>Siminovitchia</taxon>
    </lineage>
</organism>
<feature type="binding site" evidence="4 6">
    <location>
        <position position="111"/>
    </location>
    <ligand>
        <name>substrate</name>
    </ligand>
</feature>
<evidence type="ECO:0000256" key="2">
    <source>
        <dbReference type="ARBA" id="ARBA00022694"/>
    </source>
</evidence>
<dbReference type="Pfam" id="PF01416">
    <property type="entry name" value="PseudoU_synth_1"/>
    <property type="match status" value="2"/>
</dbReference>
<comment type="caution">
    <text evidence="9">The sequence shown here is derived from an EMBL/GenBank/DDBJ whole genome shotgun (WGS) entry which is preliminary data.</text>
</comment>
<dbReference type="GO" id="GO:0003723">
    <property type="term" value="F:RNA binding"/>
    <property type="evidence" value="ECO:0007669"/>
    <property type="project" value="InterPro"/>
</dbReference>
<feature type="active site" description="Nucleophile" evidence="4 5">
    <location>
        <position position="53"/>
    </location>
</feature>
<dbReference type="OrthoDB" id="9811823at2"/>
<dbReference type="Gene3D" id="3.30.70.660">
    <property type="entry name" value="Pseudouridine synthase I, catalytic domain, C-terminal subdomain"/>
    <property type="match status" value="1"/>
</dbReference>
<dbReference type="HAMAP" id="MF_00171">
    <property type="entry name" value="TruA"/>
    <property type="match status" value="1"/>
</dbReference>
<evidence type="ECO:0000256" key="3">
    <source>
        <dbReference type="ARBA" id="ARBA00023235"/>
    </source>
</evidence>
<evidence type="ECO:0000313" key="9">
    <source>
        <dbReference type="EMBL" id="RST71808.1"/>
    </source>
</evidence>
<dbReference type="EC" id="5.4.99.12" evidence="4"/>
<gene>
    <name evidence="4 9" type="primary">truA</name>
    <name evidence="9" type="ORF">D4T97_017985</name>
</gene>
<feature type="domain" description="Pseudouridine synthase I TruA alpha/beta" evidence="8">
    <location>
        <begin position="144"/>
        <end position="246"/>
    </location>
</feature>
<evidence type="ECO:0000259" key="8">
    <source>
        <dbReference type="Pfam" id="PF01416"/>
    </source>
</evidence>
<evidence type="ECO:0000256" key="4">
    <source>
        <dbReference type="HAMAP-Rule" id="MF_00171"/>
    </source>
</evidence>
<dbReference type="InterPro" id="IPR020097">
    <property type="entry name" value="PsdUridine_synth_TruA_a/b_dom"/>
</dbReference>
<protein>
    <recommendedName>
        <fullName evidence="4">tRNA pseudouridine synthase A</fullName>
        <ecNumber evidence="4">5.4.99.12</ecNumber>
    </recommendedName>
    <alternativeName>
        <fullName evidence="4">tRNA pseudouridine(38-40) synthase</fullName>
    </alternativeName>
    <alternativeName>
        <fullName evidence="4">tRNA pseudouridylate synthase I</fullName>
    </alternativeName>
    <alternativeName>
        <fullName evidence="4">tRNA-uridine isomerase I</fullName>
    </alternativeName>
</protein>
<dbReference type="EMBL" id="QYTV02000011">
    <property type="protein sequence ID" value="RST71808.1"/>
    <property type="molecule type" value="Genomic_DNA"/>
</dbReference>
<dbReference type="AlphaFoldDB" id="A0A429XUH1"/>
<dbReference type="InterPro" id="IPR001406">
    <property type="entry name" value="PsdUridine_synth_TruA"/>
</dbReference>
<comment type="function">
    <text evidence="4">Formation of pseudouridine at positions 38, 39 and 40 in the anticodon stem and loop of transfer RNAs.</text>
</comment>
<dbReference type="SUPFAM" id="SSF55120">
    <property type="entry name" value="Pseudouridine synthase"/>
    <property type="match status" value="1"/>
</dbReference>
<dbReference type="CDD" id="cd02570">
    <property type="entry name" value="PseudoU_synth_EcTruA"/>
    <property type="match status" value="1"/>
</dbReference>
<keyword evidence="3 4" id="KW-0413">Isomerase</keyword>
<dbReference type="PANTHER" id="PTHR11142:SF0">
    <property type="entry name" value="TRNA PSEUDOURIDINE SYNTHASE-LIKE 1"/>
    <property type="match status" value="1"/>
</dbReference>
<reference evidence="9" key="1">
    <citation type="submission" date="2018-12" db="EMBL/GenBank/DDBJ databases">
        <authorList>
            <person name="Sun L."/>
            <person name="Chen Z."/>
        </authorList>
    </citation>
    <scope>NUCLEOTIDE SEQUENCE [LARGE SCALE GENOMIC DNA]</scope>
    <source>
        <strain evidence="9">3-2-2</strain>
    </source>
</reference>
<dbReference type="RefSeq" id="WP_126052158.1">
    <property type="nucleotide sequence ID" value="NZ_QYTV02000011.1"/>
</dbReference>
<keyword evidence="2 4" id="KW-0819">tRNA processing</keyword>
<feature type="domain" description="Pseudouridine synthase I TruA alpha/beta" evidence="8">
    <location>
        <begin position="6"/>
        <end position="105"/>
    </location>
</feature>
<dbReference type="GO" id="GO:0160147">
    <property type="term" value="F:tRNA pseudouridine(38-40) synthase activity"/>
    <property type="evidence" value="ECO:0007669"/>
    <property type="project" value="UniProtKB-EC"/>
</dbReference>
<evidence type="ECO:0000256" key="7">
    <source>
        <dbReference type="RuleBase" id="RU003792"/>
    </source>
</evidence>
<dbReference type="NCBIfam" id="TIGR00071">
    <property type="entry name" value="hisT_truA"/>
    <property type="match status" value="1"/>
</dbReference>
<evidence type="ECO:0000256" key="5">
    <source>
        <dbReference type="PIRSR" id="PIRSR001430-1"/>
    </source>
</evidence>